<dbReference type="PROSITE" id="PS51118">
    <property type="entry name" value="HTH_HXLR"/>
    <property type="match status" value="1"/>
</dbReference>
<organism evidence="5 6">
    <name type="scientific">Paenibacillus filicis</name>
    <dbReference type="NCBI Taxonomy" id="669464"/>
    <lineage>
        <taxon>Bacteria</taxon>
        <taxon>Bacillati</taxon>
        <taxon>Bacillota</taxon>
        <taxon>Bacilli</taxon>
        <taxon>Bacillales</taxon>
        <taxon>Paenibacillaceae</taxon>
        <taxon>Paenibacillus</taxon>
    </lineage>
</organism>
<dbReference type="InterPro" id="IPR036390">
    <property type="entry name" value="WH_DNA-bd_sf"/>
</dbReference>
<dbReference type="SUPFAM" id="SSF46785">
    <property type="entry name" value="Winged helix' DNA-binding domain"/>
    <property type="match status" value="1"/>
</dbReference>
<reference evidence="5 6" key="1">
    <citation type="submission" date="2024-04" db="EMBL/GenBank/DDBJ databases">
        <title>draft genome sequnece of Paenibacillus filicis.</title>
        <authorList>
            <person name="Kim D.-U."/>
        </authorList>
    </citation>
    <scope>NUCLEOTIDE SEQUENCE [LARGE SCALE GENOMIC DNA]</scope>
    <source>
        <strain evidence="5 6">KACC14197</strain>
    </source>
</reference>
<protein>
    <submittedName>
        <fullName evidence="5">Helix-turn-helix domain-containing protein</fullName>
    </submittedName>
</protein>
<keyword evidence="2" id="KW-0238">DNA-binding</keyword>
<dbReference type="Proteomes" id="UP001469365">
    <property type="component" value="Unassembled WGS sequence"/>
</dbReference>
<comment type="caution">
    <text evidence="5">The sequence shown here is derived from an EMBL/GenBank/DDBJ whole genome shotgun (WGS) entry which is preliminary data.</text>
</comment>
<accession>A0ABU9DTN4</accession>
<evidence type="ECO:0000256" key="3">
    <source>
        <dbReference type="ARBA" id="ARBA00023163"/>
    </source>
</evidence>
<feature type="domain" description="HTH hxlR-type" evidence="4">
    <location>
        <begin position="11"/>
        <end position="112"/>
    </location>
</feature>
<evidence type="ECO:0000313" key="5">
    <source>
        <dbReference type="EMBL" id="MEK8131596.1"/>
    </source>
</evidence>
<dbReference type="InterPro" id="IPR002577">
    <property type="entry name" value="HTH_HxlR"/>
</dbReference>
<keyword evidence="3" id="KW-0804">Transcription</keyword>
<evidence type="ECO:0000256" key="2">
    <source>
        <dbReference type="ARBA" id="ARBA00023125"/>
    </source>
</evidence>
<dbReference type="EMBL" id="JBBPCC010000022">
    <property type="protein sequence ID" value="MEK8131596.1"/>
    <property type="molecule type" value="Genomic_DNA"/>
</dbReference>
<keyword evidence="1" id="KW-0805">Transcription regulation</keyword>
<dbReference type="Pfam" id="PF01638">
    <property type="entry name" value="HxlR"/>
    <property type="match status" value="1"/>
</dbReference>
<evidence type="ECO:0000256" key="1">
    <source>
        <dbReference type="ARBA" id="ARBA00023015"/>
    </source>
</evidence>
<evidence type="ECO:0000259" key="4">
    <source>
        <dbReference type="PROSITE" id="PS51118"/>
    </source>
</evidence>
<dbReference type="RefSeq" id="WP_341418730.1">
    <property type="nucleotide sequence ID" value="NZ_JBBPCC010000022.1"/>
</dbReference>
<evidence type="ECO:0000313" key="6">
    <source>
        <dbReference type="Proteomes" id="UP001469365"/>
    </source>
</evidence>
<sequence length="120" mass="14148">MINYPNVPYECHTEITLALISGKWKPLILWHLCRSSTKTLRFNEFRRLLPQITQKMLTQQLKTLEEDKILVRKTYNQMPPRVKYSLSDSGERLAPLLQLLAQWGEDHKNSFAEPDHEKSI</sequence>
<proteinExistence type="predicted"/>
<keyword evidence="6" id="KW-1185">Reference proteome</keyword>
<dbReference type="PANTHER" id="PTHR33204">
    <property type="entry name" value="TRANSCRIPTIONAL REGULATOR, MARR FAMILY"/>
    <property type="match status" value="1"/>
</dbReference>
<dbReference type="PANTHER" id="PTHR33204:SF29">
    <property type="entry name" value="TRANSCRIPTIONAL REGULATOR"/>
    <property type="match status" value="1"/>
</dbReference>
<dbReference type="InterPro" id="IPR036388">
    <property type="entry name" value="WH-like_DNA-bd_sf"/>
</dbReference>
<dbReference type="Gene3D" id="1.10.10.10">
    <property type="entry name" value="Winged helix-like DNA-binding domain superfamily/Winged helix DNA-binding domain"/>
    <property type="match status" value="1"/>
</dbReference>
<gene>
    <name evidence="5" type="ORF">WMW72_27185</name>
</gene>
<name>A0ABU9DTN4_9BACL</name>